<evidence type="ECO:0000313" key="1">
    <source>
        <dbReference type="EMBL" id="BAN21663.1"/>
    </source>
</evidence>
<dbReference type="AlphaFoldDB" id="R4WEF5"/>
<name>R4WEF5_RIPPE</name>
<accession>R4WEF5</accession>
<protein>
    <submittedName>
        <fullName evidence="1">Unkown protein</fullName>
    </submittedName>
</protein>
<organism evidence="1">
    <name type="scientific">Riptortus pedestris</name>
    <name type="common">Bean bug</name>
    <dbReference type="NCBI Taxonomy" id="329032"/>
    <lineage>
        <taxon>Eukaryota</taxon>
        <taxon>Metazoa</taxon>
        <taxon>Ecdysozoa</taxon>
        <taxon>Arthropoda</taxon>
        <taxon>Hexapoda</taxon>
        <taxon>Insecta</taxon>
        <taxon>Pterygota</taxon>
        <taxon>Neoptera</taxon>
        <taxon>Paraneoptera</taxon>
        <taxon>Hemiptera</taxon>
        <taxon>Heteroptera</taxon>
        <taxon>Panheteroptera</taxon>
        <taxon>Pentatomomorpha</taxon>
        <taxon>Coreoidea</taxon>
        <taxon>Alydidae</taxon>
        <taxon>Riptortus</taxon>
    </lineage>
</organism>
<reference evidence="1" key="1">
    <citation type="journal article" date="2013" name="PLoS ONE">
        <title>Gene expression in gut symbiotic organ of stinkbug affected by extracellular bacterial symbiont.</title>
        <authorList>
            <person name="Futahashi R."/>
            <person name="Tanaka K."/>
            <person name="Tanahashi M."/>
            <person name="Nikoh N."/>
            <person name="Kikuchi Y."/>
            <person name="Lee B.L."/>
            <person name="Fukatsu T."/>
        </authorList>
    </citation>
    <scope>NUCLEOTIDE SEQUENCE</scope>
    <source>
        <tissue evidence="1">Midgut</tissue>
    </source>
</reference>
<feature type="non-terminal residue" evidence="1">
    <location>
        <position position="100"/>
    </location>
</feature>
<proteinExistence type="evidence at transcript level"/>
<dbReference type="EMBL" id="AK418539">
    <property type="protein sequence ID" value="BAN21663.1"/>
    <property type="molecule type" value="mRNA"/>
</dbReference>
<sequence length="100" mass="10982">MLMRLEQCIAQAYADSEAVVPSHALLRQPYINKSSKSACHAVMTNDGHDMEKAAVFGYVYQSVSLHSAHGPRTSSYAAHKQGCVLYDVLEELVTLRNASL</sequence>